<keyword evidence="4" id="KW-1185">Reference proteome</keyword>
<dbReference type="Pfam" id="PF00326">
    <property type="entry name" value="Peptidase_S9"/>
    <property type="match status" value="1"/>
</dbReference>
<evidence type="ECO:0000313" key="4">
    <source>
        <dbReference type="Proteomes" id="UP000053660"/>
    </source>
</evidence>
<proteinExistence type="predicted"/>
<dbReference type="PANTHER" id="PTHR42776:SF27">
    <property type="entry name" value="DIPEPTIDYL PEPTIDASE FAMILY MEMBER 6"/>
    <property type="match status" value="1"/>
</dbReference>
<feature type="domain" description="Peptidase S9 prolyl oligopeptidase catalytic" evidence="2">
    <location>
        <begin position="89"/>
        <end position="288"/>
    </location>
</feature>
<dbReference type="EMBL" id="KN552478">
    <property type="protein sequence ID" value="KHJ90961.1"/>
    <property type="molecule type" value="Genomic_DNA"/>
</dbReference>
<dbReference type="Proteomes" id="UP000053660">
    <property type="component" value="Unassembled WGS sequence"/>
</dbReference>
<keyword evidence="1" id="KW-0378">Hydrolase</keyword>
<dbReference type="AlphaFoldDB" id="A0A0B1T478"/>
<protein>
    <submittedName>
        <fullName evidence="3">Peptidase, S9A/B/C family, catalytic domain protein</fullName>
    </submittedName>
</protein>
<reference evidence="3 4" key="1">
    <citation type="submission" date="2014-03" db="EMBL/GenBank/DDBJ databases">
        <title>Draft genome of the hookworm Oesophagostomum dentatum.</title>
        <authorList>
            <person name="Mitreva M."/>
        </authorList>
    </citation>
    <scope>NUCLEOTIDE SEQUENCE [LARGE SCALE GENOMIC DNA]</scope>
    <source>
        <strain evidence="3 4">OD-Hann</strain>
    </source>
</reference>
<dbReference type="OrthoDB" id="416344at2759"/>
<dbReference type="PANTHER" id="PTHR42776">
    <property type="entry name" value="SERINE PEPTIDASE S9 FAMILY MEMBER"/>
    <property type="match status" value="1"/>
</dbReference>
<dbReference type="InterPro" id="IPR029058">
    <property type="entry name" value="AB_hydrolase_fold"/>
</dbReference>
<dbReference type="InterPro" id="IPR001375">
    <property type="entry name" value="Peptidase_S9_cat"/>
</dbReference>
<evidence type="ECO:0000259" key="2">
    <source>
        <dbReference type="Pfam" id="PF00326"/>
    </source>
</evidence>
<dbReference type="Gene3D" id="3.40.50.1820">
    <property type="entry name" value="alpha/beta hydrolase"/>
    <property type="match status" value="1"/>
</dbReference>
<evidence type="ECO:0000256" key="1">
    <source>
        <dbReference type="ARBA" id="ARBA00022801"/>
    </source>
</evidence>
<evidence type="ECO:0000313" key="3">
    <source>
        <dbReference type="EMBL" id="KHJ90961.1"/>
    </source>
</evidence>
<name>A0A0B1T478_OESDE</name>
<dbReference type="GO" id="GO:0006508">
    <property type="term" value="P:proteolysis"/>
    <property type="evidence" value="ECO:0007669"/>
    <property type="project" value="InterPro"/>
</dbReference>
<gene>
    <name evidence="3" type="ORF">OESDEN_09181</name>
</gene>
<dbReference type="GO" id="GO:0004252">
    <property type="term" value="F:serine-type endopeptidase activity"/>
    <property type="evidence" value="ECO:0007669"/>
    <property type="project" value="TreeGrafter"/>
</dbReference>
<organism evidence="3 4">
    <name type="scientific">Oesophagostomum dentatum</name>
    <name type="common">Nodular worm</name>
    <dbReference type="NCBI Taxonomy" id="61180"/>
    <lineage>
        <taxon>Eukaryota</taxon>
        <taxon>Metazoa</taxon>
        <taxon>Ecdysozoa</taxon>
        <taxon>Nematoda</taxon>
        <taxon>Chromadorea</taxon>
        <taxon>Rhabditida</taxon>
        <taxon>Rhabditina</taxon>
        <taxon>Rhabditomorpha</taxon>
        <taxon>Strongyloidea</taxon>
        <taxon>Strongylidae</taxon>
        <taxon>Oesophagostomum</taxon>
    </lineage>
</organism>
<dbReference type="SUPFAM" id="SSF53474">
    <property type="entry name" value="alpha/beta-Hydrolases"/>
    <property type="match status" value="1"/>
</dbReference>
<accession>A0A0B1T478</accession>
<sequence>MKQIEPLFNLRSELKRYKLNKQVGFEFKTRDGMTLQAYISLPPDAALRTVLDVSDADKDYAKLGMLPVTPQKMVVTVHGGPTTRDIYAFNPQNAWLTNRGYAVLQVNYRGSGGFGKQMINAGNGEWGRKMHFDILDAVEFALAKGIANKTQIAIMGSSFGGYEVLVALTSSPHVFACGIDIFGPSNLVTFARTIPPYWTTSYLDFIRKIGGNPDTAEGRRSLEARSPLFSAERIIKPLMILHGANDTSRLMAFILAEQFVKALQRRSIPVTYILYPDEGHGFVKVKANGFALESSFSAKQSHVQRQATRIRLVKSQYIDLRFIWDV</sequence>